<feature type="compositionally biased region" description="Polar residues" evidence="1">
    <location>
        <begin position="79"/>
        <end position="92"/>
    </location>
</feature>
<evidence type="ECO:0000313" key="3">
    <source>
        <dbReference type="Proteomes" id="UP001266305"/>
    </source>
</evidence>
<evidence type="ECO:0000256" key="1">
    <source>
        <dbReference type="SAM" id="MobiDB-lite"/>
    </source>
</evidence>
<name>A0ABQ9V200_SAGOE</name>
<accession>A0ABQ9V200</accession>
<dbReference type="Proteomes" id="UP001266305">
    <property type="component" value="Unassembled WGS sequence"/>
</dbReference>
<comment type="caution">
    <text evidence="2">The sequence shown here is derived from an EMBL/GenBank/DDBJ whole genome shotgun (WGS) entry which is preliminary data.</text>
</comment>
<evidence type="ECO:0000313" key="2">
    <source>
        <dbReference type="EMBL" id="KAK2103413.1"/>
    </source>
</evidence>
<reference evidence="2 3" key="1">
    <citation type="submission" date="2023-05" db="EMBL/GenBank/DDBJ databases">
        <title>B98-5 Cell Line De Novo Hybrid Assembly: An Optical Mapping Approach.</title>
        <authorList>
            <person name="Kananen K."/>
            <person name="Auerbach J.A."/>
            <person name="Kautto E."/>
            <person name="Blachly J.S."/>
        </authorList>
    </citation>
    <scope>NUCLEOTIDE SEQUENCE [LARGE SCALE GENOMIC DNA]</scope>
    <source>
        <strain evidence="2">B95-8</strain>
        <tissue evidence="2">Cell line</tissue>
    </source>
</reference>
<protein>
    <submittedName>
        <fullName evidence="2">Uncharacterized protein</fullName>
    </submittedName>
</protein>
<dbReference type="EMBL" id="JASSZA010000008">
    <property type="protein sequence ID" value="KAK2103413.1"/>
    <property type="molecule type" value="Genomic_DNA"/>
</dbReference>
<sequence>MTSSTPSPGSPGKVPGHVTHQEPYWQHYANMDISGLWQAGDKEWFLPGRPLTAQKPKLEGPFQASVSPLQPAHKKSKGQKATVQRSLPTPSRGTPYATCRDFEVEVAGGSAPVLLVLRAAAAPAPQGHTSQLRVRTLRVSRTPSAALMLYRSLQKAAEAKDNIPTPSSSLLQELKDDDLSQNETAFKQKQVAVASLGNVLYGLSLAAPHYIKLFPEYHKKYKQSLVD</sequence>
<feature type="region of interest" description="Disordered" evidence="1">
    <location>
        <begin position="61"/>
        <end position="94"/>
    </location>
</feature>
<gene>
    <name evidence="2" type="ORF">P7K49_017269</name>
</gene>
<keyword evidence="3" id="KW-1185">Reference proteome</keyword>
<organism evidence="2 3">
    <name type="scientific">Saguinus oedipus</name>
    <name type="common">Cotton-top tamarin</name>
    <name type="synonym">Oedipomidas oedipus</name>
    <dbReference type="NCBI Taxonomy" id="9490"/>
    <lineage>
        <taxon>Eukaryota</taxon>
        <taxon>Metazoa</taxon>
        <taxon>Chordata</taxon>
        <taxon>Craniata</taxon>
        <taxon>Vertebrata</taxon>
        <taxon>Euteleostomi</taxon>
        <taxon>Mammalia</taxon>
        <taxon>Eutheria</taxon>
        <taxon>Euarchontoglires</taxon>
        <taxon>Primates</taxon>
        <taxon>Haplorrhini</taxon>
        <taxon>Platyrrhini</taxon>
        <taxon>Cebidae</taxon>
        <taxon>Callitrichinae</taxon>
        <taxon>Saguinus</taxon>
    </lineage>
</organism>
<proteinExistence type="predicted"/>